<feature type="transmembrane region" description="Helical" evidence="5">
    <location>
        <begin position="353"/>
        <end position="380"/>
    </location>
</feature>
<evidence type="ECO:0000256" key="3">
    <source>
        <dbReference type="ARBA" id="ARBA00022989"/>
    </source>
</evidence>
<sequence length="457" mass="48721">MGVVCRFGFFGLYACLLTGIWYAALGTTDVVSVGPTAVMSLLTAEFTGGDQQRAVLLAFFTGAVVTAAGCLRLGFLVDFFSVPVVSGFVSAASITICTTQIKGLFGLKMLGQRRPQRDQRSLKPSRRSRLLSGSLWMLSIARNGVVVLVTSVLVLVLESHQLHPFSTTETVAAGFPSPQLPPFYGLASNTTSPEVAGSAGNASVVADPTRWPGVAGMASELGLGLVVVPLVATIECMAIAKAFAAHNRPQDHSQEMIALGVCNLLGALFSSYTVTGSFSRTALNHASGAATPIAGVITCIFVMITLGSLTPYFRYIPTATLSAVIICAVFFMVDWKIVLDLWRCRKLDLIPLFVTLLAGLFWRLEYGILLGTGVSLLLLLHRAARPKVTLSYRLTGLAAAAKSLQRDGGRPLMLLEIKPSVLTIWSGTDPAAFLVSQSETAAAQLIDQWGEGRARYR</sequence>
<evidence type="ECO:0000256" key="1">
    <source>
        <dbReference type="ARBA" id="ARBA00004141"/>
    </source>
</evidence>
<name>A0A6A4VXG4_AMPAM</name>
<keyword evidence="2 5" id="KW-0812">Transmembrane</keyword>
<feature type="transmembrane region" description="Helical" evidence="5">
    <location>
        <begin position="130"/>
        <end position="157"/>
    </location>
</feature>
<dbReference type="GO" id="GO:0016020">
    <property type="term" value="C:membrane"/>
    <property type="evidence" value="ECO:0007669"/>
    <property type="project" value="UniProtKB-SubCell"/>
</dbReference>
<accession>A0A6A4VXG4</accession>
<dbReference type="Pfam" id="PF00916">
    <property type="entry name" value="Sulfate_transp"/>
    <property type="match status" value="2"/>
</dbReference>
<proteinExistence type="predicted"/>
<comment type="subcellular location">
    <subcellularLocation>
        <location evidence="1">Membrane</location>
        <topology evidence="1">Multi-pass membrane protein</topology>
    </subcellularLocation>
</comment>
<evidence type="ECO:0000256" key="4">
    <source>
        <dbReference type="ARBA" id="ARBA00023136"/>
    </source>
</evidence>
<feature type="transmembrane region" description="Helical" evidence="5">
    <location>
        <begin position="256"/>
        <end position="274"/>
    </location>
</feature>
<feature type="transmembrane region" description="Helical" evidence="5">
    <location>
        <begin position="313"/>
        <end position="333"/>
    </location>
</feature>
<dbReference type="PANTHER" id="PTHR11814">
    <property type="entry name" value="SULFATE TRANSPORTER"/>
    <property type="match status" value="1"/>
</dbReference>
<feature type="transmembrane region" description="Helical" evidence="5">
    <location>
        <begin position="54"/>
        <end position="75"/>
    </location>
</feature>
<feature type="transmembrane region" description="Helical" evidence="5">
    <location>
        <begin position="87"/>
        <end position="110"/>
    </location>
</feature>
<feature type="transmembrane region" description="Helical" evidence="5">
    <location>
        <begin position="7"/>
        <end position="24"/>
    </location>
</feature>
<keyword evidence="3 5" id="KW-1133">Transmembrane helix</keyword>
<evidence type="ECO:0000256" key="5">
    <source>
        <dbReference type="SAM" id="Phobius"/>
    </source>
</evidence>
<organism evidence="7 8">
    <name type="scientific">Amphibalanus amphitrite</name>
    <name type="common">Striped barnacle</name>
    <name type="synonym">Balanus amphitrite</name>
    <dbReference type="NCBI Taxonomy" id="1232801"/>
    <lineage>
        <taxon>Eukaryota</taxon>
        <taxon>Metazoa</taxon>
        <taxon>Ecdysozoa</taxon>
        <taxon>Arthropoda</taxon>
        <taxon>Crustacea</taxon>
        <taxon>Multicrustacea</taxon>
        <taxon>Cirripedia</taxon>
        <taxon>Thoracica</taxon>
        <taxon>Thoracicalcarea</taxon>
        <taxon>Balanomorpha</taxon>
        <taxon>Balanoidea</taxon>
        <taxon>Balanidae</taxon>
        <taxon>Amphibalaninae</taxon>
        <taxon>Amphibalanus</taxon>
    </lineage>
</organism>
<reference evidence="7 8" key="1">
    <citation type="submission" date="2019-07" db="EMBL/GenBank/DDBJ databases">
        <title>Draft genome assembly of a fouling barnacle, Amphibalanus amphitrite (Darwin, 1854): The first reference genome for Thecostraca.</title>
        <authorList>
            <person name="Kim W."/>
        </authorList>
    </citation>
    <scope>NUCLEOTIDE SEQUENCE [LARGE SCALE GENOMIC DNA]</scope>
    <source>
        <strain evidence="7">SNU_AA5</strain>
        <tissue evidence="7">Soma without cirri and trophi</tissue>
    </source>
</reference>
<dbReference type="AlphaFoldDB" id="A0A6A4VXG4"/>
<evidence type="ECO:0000313" key="8">
    <source>
        <dbReference type="Proteomes" id="UP000440578"/>
    </source>
</evidence>
<dbReference type="InterPro" id="IPR011547">
    <property type="entry name" value="SLC26A/SulP_dom"/>
</dbReference>
<keyword evidence="8" id="KW-1185">Reference proteome</keyword>
<dbReference type="Proteomes" id="UP000440578">
    <property type="component" value="Unassembled WGS sequence"/>
</dbReference>
<comment type="caution">
    <text evidence="7">The sequence shown here is derived from an EMBL/GenBank/DDBJ whole genome shotgun (WGS) entry which is preliminary data.</text>
</comment>
<feature type="transmembrane region" description="Helical" evidence="5">
    <location>
        <begin position="286"/>
        <end position="306"/>
    </location>
</feature>
<evidence type="ECO:0000313" key="7">
    <source>
        <dbReference type="EMBL" id="KAF0297559.1"/>
    </source>
</evidence>
<gene>
    <name evidence="7" type="primary">SLC26A11_1</name>
    <name evidence="7" type="ORF">FJT64_004971</name>
</gene>
<dbReference type="OrthoDB" id="288203at2759"/>
<evidence type="ECO:0000259" key="6">
    <source>
        <dbReference type="Pfam" id="PF00916"/>
    </source>
</evidence>
<protein>
    <submittedName>
        <fullName evidence="7">Sodium-independent sulfate anion transporter</fullName>
    </submittedName>
</protein>
<keyword evidence="4 5" id="KW-0472">Membrane</keyword>
<feature type="transmembrane region" description="Helical" evidence="5">
    <location>
        <begin position="221"/>
        <end position="244"/>
    </location>
</feature>
<feature type="transmembrane region" description="Helical" evidence="5">
    <location>
        <begin position="30"/>
        <end position="47"/>
    </location>
</feature>
<dbReference type="EMBL" id="VIIS01001480">
    <property type="protein sequence ID" value="KAF0297559.1"/>
    <property type="molecule type" value="Genomic_DNA"/>
</dbReference>
<dbReference type="GO" id="GO:0055085">
    <property type="term" value="P:transmembrane transport"/>
    <property type="evidence" value="ECO:0007669"/>
    <property type="project" value="InterPro"/>
</dbReference>
<feature type="domain" description="SLC26A/SulP transporter" evidence="6">
    <location>
        <begin position="134"/>
        <end position="354"/>
    </location>
</feature>
<feature type="domain" description="SLC26A/SulP transporter" evidence="6">
    <location>
        <begin position="10"/>
        <end position="108"/>
    </location>
</feature>
<evidence type="ECO:0000256" key="2">
    <source>
        <dbReference type="ARBA" id="ARBA00022692"/>
    </source>
</evidence>
<dbReference type="InterPro" id="IPR001902">
    <property type="entry name" value="SLC26A/SulP_fam"/>
</dbReference>